<sequence length="158" mass="17731">MAKWVDQRSDRVLGRWKADGKFTVKSIYGVLSDGGTRDAAPQIHDCHGCGRGSGWDLGDDVRYVWDKWMARDSAQSAGNIMTELTASWWVICKVEDRRVFGCRLRVWVEPGHACRGRPIASDYKQSDSVARWVMLTEDISSLPCRSGALFIIDAYNGS</sequence>
<evidence type="ECO:0000313" key="1">
    <source>
        <dbReference type="EMBL" id="CAD1821365.1"/>
    </source>
</evidence>
<dbReference type="AlphaFoldDB" id="A0A6V7NS20"/>
<proteinExistence type="predicted"/>
<protein>
    <submittedName>
        <fullName evidence="1">Uncharacterized protein</fullName>
    </submittedName>
</protein>
<reference evidence="1" key="1">
    <citation type="submission" date="2020-07" db="EMBL/GenBank/DDBJ databases">
        <authorList>
            <person name="Lin J."/>
        </authorList>
    </citation>
    <scope>NUCLEOTIDE SEQUENCE</scope>
</reference>
<dbReference type="EMBL" id="LR862141">
    <property type="protein sequence ID" value="CAD1821365.1"/>
    <property type="molecule type" value="Genomic_DNA"/>
</dbReference>
<gene>
    <name evidence="1" type="ORF">CB5_LOCUS4576</name>
</gene>
<name>A0A6V7NS20_ANACO</name>
<organism evidence="1">
    <name type="scientific">Ananas comosus var. bracteatus</name>
    <name type="common">red pineapple</name>
    <dbReference type="NCBI Taxonomy" id="296719"/>
    <lineage>
        <taxon>Eukaryota</taxon>
        <taxon>Viridiplantae</taxon>
        <taxon>Streptophyta</taxon>
        <taxon>Embryophyta</taxon>
        <taxon>Tracheophyta</taxon>
        <taxon>Spermatophyta</taxon>
        <taxon>Magnoliopsida</taxon>
        <taxon>Liliopsida</taxon>
        <taxon>Poales</taxon>
        <taxon>Bromeliaceae</taxon>
        <taxon>Bromelioideae</taxon>
        <taxon>Ananas</taxon>
    </lineage>
</organism>
<accession>A0A6V7NS20</accession>